<evidence type="ECO:0000313" key="2">
    <source>
        <dbReference type="EMBL" id="QCS41230.1"/>
    </source>
</evidence>
<reference evidence="3" key="1">
    <citation type="submission" date="2019-05" db="EMBL/GenBank/DDBJ databases">
        <title>Genome sequence and methylation pattern of the halophilic Archaeon Natrinema versiforme BOL5-4.</title>
        <authorList>
            <person name="DasSarma P."/>
            <person name="Anton B.P."/>
            <person name="DasSarma S.L."/>
            <person name="Martinez F.L."/>
            <person name="Guzman D."/>
            <person name="Roberts R.J."/>
            <person name="DasSarma S."/>
        </authorList>
    </citation>
    <scope>NUCLEOTIDE SEQUENCE [LARGE SCALE GENOMIC DNA]</scope>
    <source>
        <strain evidence="3">BOL5-4</strain>
    </source>
</reference>
<accession>A0A4V1FY79</accession>
<dbReference type="Proteomes" id="UP000302218">
    <property type="component" value="Chromosome"/>
</dbReference>
<dbReference type="InterPro" id="IPR036388">
    <property type="entry name" value="WH-like_DNA-bd_sf"/>
</dbReference>
<dbReference type="RefSeq" id="WP_138243743.1">
    <property type="nucleotide sequence ID" value="NZ_CP040330.1"/>
</dbReference>
<dbReference type="OrthoDB" id="185680at2157"/>
<feature type="region of interest" description="Disordered" evidence="1">
    <location>
        <begin position="130"/>
        <end position="152"/>
    </location>
</feature>
<gene>
    <name evidence="2" type="ORF">FEJ81_02270</name>
</gene>
<proteinExistence type="predicted"/>
<dbReference type="AlphaFoldDB" id="A0A4V1FY79"/>
<dbReference type="Gene3D" id="1.10.10.10">
    <property type="entry name" value="Winged helix-like DNA-binding domain superfamily/Winged helix DNA-binding domain"/>
    <property type="match status" value="1"/>
</dbReference>
<dbReference type="SUPFAM" id="SSF46785">
    <property type="entry name" value="Winged helix' DNA-binding domain"/>
    <property type="match status" value="1"/>
</dbReference>
<evidence type="ECO:0000313" key="3">
    <source>
        <dbReference type="Proteomes" id="UP000302218"/>
    </source>
</evidence>
<dbReference type="EMBL" id="CP040330">
    <property type="protein sequence ID" value="QCS41230.1"/>
    <property type="molecule type" value="Genomic_DNA"/>
</dbReference>
<feature type="region of interest" description="Disordered" evidence="1">
    <location>
        <begin position="1"/>
        <end position="25"/>
    </location>
</feature>
<name>A0A4V1FY79_9EURY</name>
<organism evidence="2 3">
    <name type="scientific">Natrinema versiforme</name>
    <dbReference type="NCBI Taxonomy" id="88724"/>
    <lineage>
        <taxon>Archaea</taxon>
        <taxon>Methanobacteriati</taxon>
        <taxon>Methanobacteriota</taxon>
        <taxon>Stenosarchaea group</taxon>
        <taxon>Halobacteria</taxon>
        <taxon>Halobacteriales</taxon>
        <taxon>Natrialbaceae</taxon>
        <taxon>Natrinema</taxon>
    </lineage>
</organism>
<protein>
    <submittedName>
        <fullName evidence="2">PadR family transcriptional regulator</fullName>
    </submittedName>
</protein>
<sequence length="152" mass="16878">MPDDDSRDLEPPARADASPPDDPITDGRLAWVDLTGFQRDCLEAIARCERDDRSRSPAGLIAMLERRYPTVSRARLEPNLRALVARDLVATRDGLLGRTIDYRLTGAGRALLIQRAERLAVLCDLRGEHGDAADEGTARAERADQTESRNER</sequence>
<dbReference type="KEGG" id="nvr:FEJ81_02270"/>
<dbReference type="GeneID" id="40264059"/>
<evidence type="ECO:0000256" key="1">
    <source>
        <dbReference type="SAM" id="MobiDB-lite"/>
    </source>
</evidence>
<dbReference type="InterPro" id="IPR036390">
    <property type="entry name" value="WH_DNA-bd_sf"/>
</dbReference>